<dbReference type="GO" id="GO:0006487">
    <property type="term" value="P:protein N-linked glycosylation"/>
    <property type="evidence" value="ECO:0007669"/>
    <property type="project" value="TreeGrafter"/>
</dbReference>
<dbReference type="GO" id="GO:0000026">
    <property type="term" value="F:alpha-1,2-mannosyltransferase activity"/>
    <property type="evidence" value="ECO:0007669"/>
    <property type="project" value="TreeGrafter"/>
</dbReference>
<accession>A0A1E4SLJ5</accession>
<dbReference type="Pfam" id="PF01793">
    <property type="entry name" value="Glyco_transf_15"/>
    <property type="match status" value="1"/>
</dbReference>
<dbReference type="FunFam" id="3.90.550.10:FF:000051">
    <property type="entry name" value="Alpha-1,2-mannosyltransferase (Ktr4)"/>
    <property type="match status" value="1"/>
</dbReference>
<dbReference type="EMBL" id="KV453911">
    <property type="protein sequence ID" value="ODV80386.1"/>
    <property type="molecule type" value="Genomic_DNA"/>
</dbReference>
<evidence type="ECO:0000256" key="5">
    <source>
        <dbReference type="ARBA" id="ARBA00022968"/>
    </source>
</evidence>
<dbReference type="InterPro" id="IPR029044">
    <property type="entry name" value="Nucleotide-diphossugar_trans"/>
</dbReference>
<evidence type="ECO:0000256" key="4">
    <source>
        <dbReference type="ARBA" id="ARBA00022679"/>
    </source>
</evidence>
<feature type="active site" description="Nucleophile" evidence="6">
    <location>
        <position position="356"/>
    </location>
</feature>
<evidence type="ECO:0000256" key="3">
    <source>
        <dbReference type="ARBA" id="ARBA00022676"/>
    </source>
</evidence>
<gene>
    <name evidence="8" type="ORF">CANTADRAFT_49536</name>
</gene>
<proteinExistence type="inferred from homology"/>
<evidence type="ECO:0000256" key="6">
    <source>
        <dbReference type="PIRSR" id="PIRSR018153-1"/>
    </source>
</evidence>
<evidence type="ECO:0000256" key="2">
    <source>
        <dbReference type="ARBA" id="ARBA00007677"/>
    </source>
</evidence>
<comment type="subcellular location">
    <subcellularLocation>
        <location evidence="1">Membrane</location>
        <topology evidence="1">Single-pass type II membrane protein</topology>
    </subcellularLocation>
</comment>
<dbReference type="GeneID" id="30983854"/>
<comment type="similarity">
    <text evidence="2">Belongs to the glycosyltransferase 15 family.</text>
</comment>
<name>A0A1E4SLJ5_9ASCO</name>
<sequence>MLSLKHSLRWVYLLAACNVIIILAIMVYLDATPLDQEVRLTIRESIQSLTNKFDFTYLKGINKDSKGSAQDTGYTLEPGNVKFKFVNPKAKQGDPKEILEQNTRKYTEVMNQKIAGPKDFDLDLIRAPSDPGTYEHANATIVALVRNSEAIGIGRTIRKFERSFNGKFKYPYTFINDEPFSDKFKKKMQSYSDAPMEFITIPRELWDRPESIDAKKQDELMQIMEDHDVGYAKMLSYHNMCRFYLGNFYLLPELQKYRYYWRIEPNVDFYTDIKYDVFKYMEAKKRIYGFTINLYDIDRSVETLWPETLKFLNKGDNYKYVNKNGAFQWLLDDLQNPRNAKTANGYSTCHFWSNFEIGDMNFFRSEAYMEWFKHLDSTGKFYYERWGDAPVHSIGLALFADKKDIHWFRDIGYSHDPYLNCPHSDDTSGCKTGLLGQWEHLLDQNCMANWIDYSMEDTIGIY</sequence>
<keyword evidence="4 8" id="KW-0808">Transferase</keyword>
<dbReference type="RefSeq" id="XP_020065508.1">
    <property type="nucleotide sequence ID" value="XM_020209718.1"/>
</dbReference>
<keyword evidence="7" id="KW-0472">Membrane</keyword>
<organism evidence="8 9">
    <name type="scientific">Suhomyces tanzawaensis NRRL Y-17324</name>
    <dbReference type="NCBI Taxonomy" id="984487"/>
    <lineage>
        <taxon>Eukaryota</taxon>
        <taxon>Fungi</taxon>
        <taxon>Dikarya</taxon>
        <taxon>Ascomycota</taxon>
        <taxon>Saccharomycotina</taxon>
        <taxon>Pichiomycetes</taxon>
        <taxon>Debaryomycetaceae</taxon>
        <taxon>Suhomyces</taxon>
    </lineage>
</organism>
<keyword evidence="5" id="KW-0735">Signal-anchor</keyword>
<feature type="transmembrane region" description="Helical" evidence="7">
    <location>
        <begin position="12"/>
        <end position="29"/>
    </location>
</feature>
<keyword evidence="7" id="KW-0812">Transmembrane</keyword>
<evidence type="ECO:0000256" key="1">
    <source>
        <dbReference type="ARBA" id="ARBA00004606"/>
    </source>
</evidence>
<reference evidence="9" key="1">
    <citation type="submission" date="2016-05" db="EMBL/GenBank/DDBJ databases">
        <title>Comparative genomics of biotechnologically important yeasts.</title>
        <authorList>
            <consortium name="DOE Joint Genome Institute"/>
            <person name="Riley R."/>
            <person name="Haridas S."/>
            <person name="Wolfe K.H."/>
            <person name="Lopes M.R."/>
            <person name="Hittinger C.T."/>
            <person name="Goker M."/>
            <person name="Salamov A."/>
            <person name="Wisecaver J."/>
            <person name="Long T.M."/>
            <person name="Aerts A.L."/>
            <person name="Barry K."/>
            <person name="Choi C."/>
            <person name="Clum A."/>
            <person name="Coughlan A.Y."/>
            <person name="Deshpande S."/>
            <person name="Douglass A.P."/>
            <person name="Hanson S.J."/>
            <person name="Klenk H.-P."/>
            <person name="Labutti K."/>
            <person name="Lapidus A."/>
            <person name="Lindquist E."/>
            <person name="Lipzen A."/>
            <person name="Meier-Kolthoff J.P."/>
            <person name="Ohm R.A."/>
            <person name="Otillar R.P."/>
            <person name="Pangilinan J."/>
            <person name="Peng Y."/>
            <person name="Rokas A."/>
            <person name="Rosa C.A."/>
            <person name="Scheuner C."/>
            <person name="Sibirny A.A."/>
            <person name="Slot J.C."/>
            <person name="Stielow J.B."/>
            <person name="Sun H."/>
            <person name="Kurtzman C.P."/>
            <person name="Blackwell M."/>
            <person name="Grigoriev I.V."/>
            <person name="Jeffries T.W."/>
        </authorList>
    </citation>
    <scope>NUCLEOTIDE SEQUENCE [LARGE SCALE GENOMIC DNA]</scope>
    <source>
        <strain evidence="9">NRRL Y-17324</strain>
    </source>
</reference>
<dbReference type="PANTHER" id="PTHR31121">
    <property type="entry name" value="ALPHA-1,2 MANNOSYLTRANSFERASE KTR1"/>
    <property type="match status" value="1"/>
</dbReference>
<dbReference type="STRING" id="984487.A0A1E4SLJ5"/>
<evidence type="ECO:0000313" key="9">
    <source>
        <dbReference type="Proteomes" id="UP000094285"/>
    </source>
</evidence>
<dbReference type="GO" id="GO:0000032">
    <property type="term" value="P:cell wall mannoprotein biosynthetic process"/>
    <property type="evidence" value="ECO:0007669"/>
    <property type="project" value="TreeGrafter"/>
</dbReference>
<dbReference type="Proteomes" id="UP000094285">
    <property type="component" value="Unassembled WGS sequence"/>
</dbReference>
<dbReference type="SUPFAM" id="SSF53448">
    <property type="entry name" value="Nucleotide-diphospho-sugar transferases"/>
    <property type="match status" value="1"/>
</dbReference>
<dbReference type="OrthoDB" id="439943at2759"/>
<evidence type="ECO:0000256" key="7">
    <source>
        <dbReference type="SAM" id="Phobius"/>
    </source>
</evidence>
<dbReference type="PIRSF" id="PIRSF018153">
    <property type="entry name" value="Glyco_trans_15"/>
    <property type="match status" value="1"/>
</dbReference>
<keyword evidence="9" id="KW-1185">Reference proteome</keyword>
<evidence type="ECO:0000313" key="8">
    <source>
        <dbReference type="EMBL" id="ODV80386.1"/>
    </source>
</evidence>
<dbReference type="GO" id="GO:0006493">
    <property type="term" value="P:protein O-linked glycosylation"/>
    <property type="evidence" value="ECO:0007669"/>
    <property type="project" value="TreeGrafter"/>
</dbReference>
<dbReference type="InterPro" id="IPR002685">
    <property type="entry name" value="Glyco_trans_15"/>
</dbReference>
<dbReference type="GO" id="GO:0016020">
    <property type="term" value="C:membrane"/>
    <property type="evidence" value="ECO:0007669"/>
    <property type="project" value="UniProtKB-SubCell"/>
</dbReference>
<keyword evidence="3" id="KW-0328">Glycosyltransferase</keyword>
<dbReference type="PANTHER" id="PTHR31121:SF7">
    <property type="entry name" value="MANNOSYLTRANSFERASE KTR4-RELATED"/>
    <property type="match status" value="1"/>
</dbReference>
<dbReference type="Gene3D" id="3.90.550.10">
    <property type="entry name" value="Spore Coat Polysaccharide Biosynthesis Protein SpsA, Chain A"/>
    <property type="match status" value="1"/>
</dbReference>
<dbReference type="GO" id="GO:0005794">
    <property type="term" value="C:Golgi apparatus"/>
    <property type="evidence" value="ECO:0007669"/>
    <property type="project" value="TreeGrafter"/>
</dbReference>
<protein>
    <submittedName>
        <fullName evidence="8">Glycosyltransferase family 15 protein</fullName>
    </submittedName>
</protein>
<keyword evidence="7" id="KW-1133">Transmembrane helix</keyword>
<dbReference type="AlphaFoldDB" id="A0A1E4SLJ5"/>